<evidence type="ECO:0000313" key="3">
    <source>
        <dbReference type="EMBL" id="CAJ77854.1"/>
    </source>
</evidence>
<dbReference type="Gene3D" id="3.40.710.10">
    <property type="entry name" value="DD-peptidase/beta-lactamase superfamily"/>
    <property type="match status" value="1"/>
</dbReference>
<dbReference type="GO" id="GO:0008800">
    <property type="term" value="F:beta-lactamase activity"/>
    <property type="evidence" value="ECO:0007669"/>
    <property type="project" value="UniProtKB-EC"/>
</dbReference>
<protein>
    <submittedName>
        <fullName evidence="3">Putative class A beta-lactamase</fullName>
    </submittedName>
</protein>
<dbReference type="Pfam" id="PF13354">
    <property type="entry name" value="Beta-lactamase2"/>
    <property type="match status" value="1"/>
</dbReference>
<dbReference type="GO" id="GO:0030655">
    <property type="term" value="P:beta-lactam antibiotic catabolic process"/>
    <property type="evidence" value="ECO:0007669"/>
    <property type="project" value="InterPro"/>
</dbReference>
<dbReference type="GO" id="GO:0046677">
    <property type="term" value="P:response to antibiotic"/>
    <property type="evidence" value="ECO:0007669"/>
    <property type="project" value="InterPro"/>
</dbReference>
<dbReference type="AlphaFoldDB" id="Q2FCU5"/>
<dbReference type="InterPro" id="IPR000871">
    <property type="entry name" value="Beta-lactam_class-A"/>
</dbReference>
<reference evidence="3" key="1">
    <citation type="submission" date="2005-08" db="EMBL/GenBank/DDBJ databases">
        <authorList>
            <person name="Genoscope"/>
        </authorList>
    </citation>
    <scope>NUCLEOTIDE SEQUENCE</scope>
    <source>
        <strain evidence="3">AYE</strain>
    </source>
</reference>
<dbReference type="InterPro" id="IPR012338">
    <property type="entry name" value="Beta-lactam/transpept-like"/>
</dbReference>
<organism evidence="3">
    <name type="scientific">Acinetobacter baumannii</name>
    <dbReference type="NCBI Taxonomy" id="470"/>
    <lineage>
        <taxon>Bacteria</taxon>
        <taxon>Pseudomonadati</taxon>
        <taxon>Pseudomonadota</taxon>
        <taxon>Gammaproteobacteria</taxon>
        <taxon>Moraxellales</taxon>
        <taxon>Moraxellaceae</taxon>
        <taxon>Acinetobacter</taxon>
        <taxon>Acinetobacter calcoaceticus/baumannii complex</taxon>
    </lineage>
</organism>
<dbReference type="SMR" id="Q2FCU5"/>
<dbReference type="EMBL" id="CT025947">
    <property type="protein sequence ID" value="CAJ77854.1"/>
    <property type="molecule type" value="Genomic_DNA"/>
</dbReference>
<dbReference type="PANTHER" id="PTHR35333:SF5">
    <property type="entry name" value="CONSERVED LIPOPROTEIN LPQF-RELATED"/>
    <property type="match status" value="1"/>
</dbReference>
<sequence length="424" mass="46422">MNLNIRGHLMKNFLTKKMYATRALFFAVGVTALNVSPIVISTTHAATEQKMDNLSTTLSLIFADKPIEASLFSPQFLGQVPITQIQKIVDDLKVSLGALKNINVSNGSGTIDFEKGELPVSISLNEQEQISTLWFSAPHFKTISLDEMVKGLHENAIGKTSLLVIVDNKPVVVENDKTPMAVGSTFKLLVLKAYEDAIKKGELKRETIVSLKEKNRSLPTGVLQNLPAGTPINLELLAQLMIQISDNTATDSLIDVLKKPRIEALSPRNSPLLTTRELFQLIDSSNEKLRNKFKTGTKSARLEALSELDKLPLPSVSSIGKSATWQDAEWYMSAHEICPLLESVQDAPALNSSLNPLFKNLNWQKIGFKGGSEYGVINFSVIGKTQKGHNVCAVFTANGNEPQPESKLAILFTGILQAVDSMSH</sequence>
<dbReference type="InterPro" id="IPR045155">
    <property type="entry name" value="Beta-lactam_cat"/>
</dbReference>
<reference evidence="3" key="2">
    <citation type="submission" date="2006-01" db="EMBL/GenBank/DDBJ databases">
        <title>Genomics of Multi-Drug Resistance in Acinetobacter baumannii.</title>
        <authorList>
            <person name="Fournier P.E."/>
            <person name="Vallenet D."/>
            <person name="Barbe V."/>
            <person name="Audic S."/>
            <person name="Ogata H."/>
            <person name="Poirel L."/>
            <person name="Richet H."/>
            <person name="Robert C."/>
            <person name="Mangenot S."/>
            <person name="Abergel C."/>
            <person name="Nordmann P."/>
            <person name="Weissenbach J."/>
            <person name="Raoult D.and.Claverie.J.M."/>
        </authorList>
    </citation>
    <scope>NUCLEOTIDE SEQUENCE</scope>
    <source>
        <strain evidence="3">AYE</strain>
    </source>
</reference>
<dbReference type="SUPFAM" id="SSF56601">
    <property type="entry name" value="beta-lactamase/transpeptidase-like"/>
    <property type="match status" value="1"/>
</dbReference>
<comment type="catalytic activity">
    <reaction evidence="1">
        <text>a beta-lactam + H2O = a substituted beta-amino acid</text>
        <dbReference type="Rhea" id="RHEA:20401"/>
        <dbReference type="ChEBI" id="CHEBI:15377"/>
        <dbReference type="ChEBI" id="CHEBI:35627"/>
        <dbReference type="ChEBI" id="CHEBI:140347"/>
        <dbReference type="EC" id="3.5.2.6"/>
    </reaction>
</comment>
<proteinExistence type="predicted"/>
<name>Q2FCU5_ACIBA</name>
<feature type="domain" description="Beta-lactamase class A catalytic" evidence="2">
    <location>
        <begin position="167"/>
        <end position="264"/>
    </location>
</feature>
<evidence type="ECO:0000256" key="1">
    <source>
        <dbReference type="ARBA" id="ARBA00001526"/>
    </source>
</evidence>
<gene>
    <name evidence="3" type="ORF">2_314</name>
</gene>
<evidence type="ECO:0000259" key="2">
    <source>
        <dbReference type="Pfam" id="PF13354"/>
    </source>
</evidence>
<accession>Q2FCU5</accession>
<dbReference type="PANTHER" id="PTHR35333">
    <property type="entry name" value="BETA-LACTAMASE"/>
    <property type="match status" value="1"/>
</dbReference>